<evidence type="ECO:0000313" key="8">
    <source>
        <dbReference type="EMBL" id="OLY84321.1"/>
    </source>
</evidence>
<comment type="subcellular location">
    <subcellularLocation>
        <location evidence="1">Nucleus</location>
        <location evidence="1">Nucleolus</location>
    </subcellularLocation>
</comment>
<feature type="compositionally biased region" description="Basic and acidic residues" evidence="5">
    <location>
        <begin position="526"/>
        <end position="538"/>
    </location>
</feature>
<feature type="compositionally biased region" description="Basic residues" evidence="5">
    <location>
        <begin position="491"/>
        <end position="500"/>
    </location>
</feature>
<dbReference type="InterPro" id="IPR056750">
    <property type="entry name" value="RRM_ESF1"/>
</dbReference>
<feature type="region of interest" description="Disordered" evidence="5">
    <location>
        <begin position="575"/>
        <end position="601"/>
    </location>
</feature>
<evidence type="ECO:0000256" key="3">
    <source>
        <dbReference type="ARBA" id="ARBA00023054"/>
    </source>
</evidence>
<keyword evidence="9" id="KW-1185">Reference proteome</keyword>
<sequence length="655" mass="74556">MDKDKITDSRFSHVEKDPRFVRPSRRKNKVVVDERFTNRLDGSEFMQKVDKYGRKKHDSRLEKQLKRFYVFDKEKAVEKEKDSDSQQESSEESDSESEASSSSEESDSTNVGKNDKAAKKSEKNAPKRAVDRARGEGISDESSESDSDSDLEDSNVADLYDDGNAVMTETQTNRLAIVNMDWENLRAVDLLAAFMAFKPNIGSILDVKIYMSDFGKERISKETLEGPPSAIYLPEEDEEQESEDDSSDSENSSDAEKKPSTKKEHKVPVEYEEGKDFDQKALRKYELDKLKYYYAVATCDSASTAGSVYENIDSTEFESSANLFDLRFVPDDVSFEDNEPVDVATRVPENYKPIEFVTTALQHSQVKLTWDTEDPKRLELKKRATSKDMDLVDYKSFLASSSEEETEDKSKKADIAAKYRELLLGGIDDSSNVFGKKGRDESESDEDDVDMEITFAPGLSSRSFSDNKGDFEDTIPIPENETSLEKYVRKQKERRMKKSLSKANTNKDSEINNEGVDLDDPFLSLTKEESIKGPAEKRRSGKGGKSKAEDRKQKDIERAELELLMADKENQHMEHFDINQIVKSQKKSKSKRSRNRAELDGLQENFTIDTGDSRFSSVYNSSEFAIDPNVKDFKKTKGMQALLSERRKRQNTSNE</sequence>
<feature type="region of interest" description="Disordered" evidence="5">
    <location>
        <begin position="428"/>
        <end position="555"/>
    </location>
</feature>
<accession>A0A1R0H5F1</accession>
<dbReference type="GO" id="GO:0005730">
    <property type="term" value="C:nucleolus"/>
    <property type="evidence" value="ECO:0007669"/>
    <property type="project" value="UniProtKB-SubCell"/>
</dbReference>
<dbReference type="Pfam" id="PF08159">
    <property type="entry name" value="NUC153"/>
    <property type="match status" value="1"/>
</dbReference>
<feature type="region of interest" description="Disordered" evidence="5">
    <location>
        <begin position="1"/>
        <end position="27"/>
    </location>
</feature>
<protein>
    <submittedName>
        <fullName evidence="8">Pre-rRNA-processing protein esf1</fullName>
    </submittedName>
</protein>
<dbReference type="InterPro" id="IPR012580">
    <property type="entry name" value="NUC153"/>
</dbReference>
<dbReference type="OrthoDB" id="431825at2759"/>
<evidence type="ECO:0000259" key="6">
    <source>
        <dbReference type="Pfam" id="PF08159"/>
    </source>
</evidence>
<dbReference type="STRING" id="133383.A0A1R0H5F1"/>
<feature type="domain" description="NUC153" evidence="6">
    <location>
        <begin position="612"/>
        <end position="640"/>
    </location>
</feature>
<dbReference type="GO" id="GO:0006364">
    <property type="term" value="P:rRNA processing"/>
    <property type="evidence" value="ECO:0007669"/>
    <property type="project" value="InterPro"/>
</dbReference>
<feature type="compositionally biased region" description="Basic and acidic residues" evidence="5">
    <location>
        <begin position="1"/>
        <end position="20"/>
    </location>
</feature>
<feature type="compositionally biased region" description="Acidic residues" evidence="5">
    <location>
        <begin position="442"/>
        <end position="451"/>
    </location>
</feature>
<evidence type="ECO:0000259" key="7">
    <source>
        <dbReference type="Pfam" id="PF25121"/>
    </source>
</evidence>
<comment type="caution">
    <text evidence="8">The sequence shown here is derived from an EMBL/GenBank/DDBJ whole genome shotgun (WGS) entry which is preliminary data.</text>
</comment>
<feature type="compositionally biased region" description="Basic and acidic residues" evidence="5">
    <location>
        <begin position="113"/>
        <end position="137"/>
    </location>
</feature>
<evidence type="ECO:0000256" key="2">
    <source>
        <dbReference type="ARBA" id="ARBA00009087"/>
    </source>
</evidence>
<reference evidence="8 9" key="1">
    <citation type="journal article" date="2016" name="Mol. Biol. Evol.">
        <title>Genome-Wide Survey of Gut Fungi (Harpellales) Reveals the First Horizontally Transferred Ubiquitin Gene from a Mosquito Host.</title>
        <authorList>
            <person name="Wang Y."/>
            <person name="White M.M."/>
            <person name="Kvist S."/>
            <person name="Moncalvo J.M."/>
        </authorList>
    </citation>
    <scope>NUCLEOTIDE SEQUENCE [LARGE SCALE GENOMIC DNA]</scope>
    <source>
        <strain evidence="8 9">ALG-7-W6</strain>
    </source>
</reference>
<feature type="compositionally biased region" description="Acidic residues" evidence="5">
    <location>
        <begin position="234"/>
        <end position="253"/>
    </location>
</feature>
<name>A0A1R0H5F1_9FUNG</name>
<dbReference type="GO" id="GO:0003723">
    <property type="term" value="F:RNA binding"/>
    <property type="evidence" value="ECO:0007669"/>
    <property type="project" value="TreeGrafter"/>
</dbReference>
<evidence type="ECO:0000256" key="4">
    <source>
        <dbReference type="ARBA" id="ARBA00023242"/>
    </source>
</evidence>
<comment type="similarity">
    <text evidence="2">Belongs to the ESF1 family.</text>
</comment>
<gene>
    <name evidence="8" type="ORF">AYI68_g1517</name>
</gene>
<evidence type="ECO:0000256" key="1">
    <source>
        <dbReference type="ARBA" id="ARBA00004604"/>
    </source>
</evidence>
<keyword evidence="4" id="KW-0539">Nucleus</keyword>
<dbReference type="Proteomes" id="UP000187455">
    <property type="component" value="Unassembled WGS sequence"/>
</dbReference>
<dbReference type="InterPro" id="IPR039754">
    <property type="entry name" value="Esf1"/>
</dbReference>
<feature type="region of interest" description="Disordered" evidence="5">
    <location>
        <begin position="76"/>
        <end position="165"/>
    </location>
</feature>
<dbReference type="PANTHER" id="PTHR12202">
    <property type="entry name" value="ESF1 HOMOLOG"/>
    <property type="match status" value="1"/>
</dbReference>
<dbReference type="PANTHER" id="PTHR12202:SF0">
    <property type="entry name" value="ESF1 HOMOLOG"/>
    <property type="match status" value="1"/>
</dbReference>
<organism evidence="8 9">
    <name type="scientific">Smittium mucronatum</name>
    <dbReference type="NCBI Taxonomy" id="133383"/>
    <lineage>
        <taxon>Eukaryota</taxon>
        <taxon>Fungi</taxon>
        <taxon>Fungi incertae sedis</taxon>
        <taxon>Zoopagomycota</taxon>
        <taxon>Kickxellomycotina</taxon>
        <taxon>Harpellomycetes</taxon>
        <taxon>Harpellales</taxon>
        <taxon>Legeriomycetaceae</taxon>
        <taxon>Smittium</taxon>
    </lineage>
</organism>
<dbReference type="AlphaFoldDB" id="A0A1R0H5F1"/>
<evidence type="ECO:0000256" key="5">
    <source>
        <dbReference type="SAM" id="MobiDB-lite"/>
    </source>
</evidence>
<proteinExistence type="inferred from homology"/>
<feature type="compositionally biased region" description="Basic and acidic residues" evidence="5">
    <location>
        <begin position="254"/>
        <end position="270"/>
    </location>
</feature>
<feature type="domain" description="ESF1 RRM" evidence="7">
    <location>
        <begin position="172"/>
        <end position="345"/>
    </location>
</feature>
<dbReference type="Pfam" id="PF25121">
    <property type="entry name" value="RRM_ESF1"/>
    <property type="match status" value="1"/>
</dbReference>
<evidence type="ECO:0000313" key="9">
    <source>
        <dbReference type="Proteomes" id="UP000187455"/>
    </source>
</evidence>
<dbReference type="EMBL" id="LSSL01000539">
    <property type="protein sequence ID" value="OLY84321.1"/>
    <property type="molecule type" value="Genomic_DNA"/>
</dbReference>
<feature type="region of interest" description="Disordered" evidence="5">
    <location>
        <begin position="221"/>
        <end position="270"/>
    </location>
</feature>
<feature type="compositionally biased region" description="Basic residues" evidence="5">
    <location>
        <begin position="584"/>
        <end position="594"/>
    </location>
</feature>
<feature type="compositionally biased region" description="Acidic residues" evidence="5">
    <location>
        <begin position="138"/>
        <end position="161"/>
    </location>
</feature>
<keyword evidence="3" id="KW-0175">Coiled coil</keyword>
<feature type="compositionally biased region" description="Basic and acidic residues" evidence="5">
    <location>
        <begin position="546"/>
        <end position="555"/>
    </location>
</feature>